<gene>
    <name evidence="2" type="ORF">AC578_8062</name>
</gene>
<name>A0A139H7U9_9PEZI</name>
<evidence type="ECO:0000313" key="3">
    <source>
        <dbReference type="Proteomes" id="UP000070133"/>
    </source>
</evidence>
<keyword evidence="3" id="KW-1185">Reference proteome</keyword>
<protein>
    <submittedName>
        <fullName evidence="2">Uncharacterized protein</fullName>
    </submittedName>
</protein>
<dbReference type="AlphaFoldDB" id="A0A139H7U9"/>
<reference evidence="2 3" key="1">
    <citation type="submission" date="2015-07" db="EMBL/GenBank/DDBJ databases">
        <title>Comparative genomics of the Sigatoka disease complex on banana suggests a link between parallel evolutionary changes in Pseudocercospora fijiensis and Pseudocercospora eumusae and increased virulence on the banana host.</title>
        <authorList>
            <person name="Chang T.-C."/>
            <person name="Salvucci A."/>
            <person name="Crous P.W."/>
            <person name="Stergiopoulos I."/>
        </authorList>
    </citation>
    <scope>NUCLEOTIDE SEQUENCE [LARGE SCALE GENOMIC DNA]</scope>
    <source>
        <strain evidence="2 3">CBS 114824</strain>
    </source>
</reference>
<feature type="region of interest" description="Disordered" evidence="1">
    <location>
        <begin position="66"/>
        <end position="98"/>
    </location>
</feature>
<dbReference type="EMBL" id="LFZN01000113">
    <property type="protein sequence ID" value="KXS98469.1"/>
    <property type="molecule type" value="Genomic_DNA"/>
</dbReference>
<accession>A0A139H7U9</accession>
<proteinExistence type="predicted"/>
<dbReference type="Proteomes" id="UP000070133">
    <property type="component" value="Unassembled WGS sequence"/>
</dbReference>
<evidence type="ECO:0000313" key="2">
    <source>
        <dbReference type="EMBL" id="KXS98469.1"/>
    </source>
</evidence>
<sequence length="98" mass="10768">MAIRVSTTGNMCFVNMITWLECGHFRVLHEMCADAARSKPPKFCLSAHEPVATDIPCSTGVCPDAQKHPSVPEQSRAPSFKGITTTSGRGNIRYRTCR</sequence>
<organism evidence="2 3">
    <name type="scientific">Pseudocercospora eumusae</name>
    <dbReference type="NCBI Taxonomy" id="321146"/>
    <lineage>
        <taxon>Eukaryota</taxon>
        <taxon>Fungi</taxon>
        <taxon>Dikarya</taxon>
        <taxon>Ascomycota</taxon>
        <taxon>Pezizomycotina</taxon>
        <taxon>Dothideomycetes</taxon>
        <taxon>Dothideomycetidae</taxon>
        <taxon>Mycosphaerellales</taxon>
        <taxon>Mycosphaerellaceae</taxon>
        <taxon>Pseudocercospora</taxon>
    </lineage>
</organism>
<evidence type="ECO:0000256" key="1">
    <source>
        <dbReference type="SAM" id="MobiDB-lite"/>
    </source>
</evidence>
<comment type="caution">
    <text evidence="2">The sequence shown here is derived from an EMBL/GenBank/DDBJ whole genome shotgun (WGS) entry which is preliminary data.</text>
</comment>
<dbReference type="OrthoDB" id="3648519at2759"/>
<feature type="compositionally biased region" description="Polar residues" evidence="1">
    <location>
        <begin position="72"/>
        <end position="89"/>
    </location>
</feature>